<feature type="binding site" evidence="7">
    <location>
        <begin position="184"/>
        <end position="187"/>
    </location>
    <ligand>
        <name>substrate</name>
    </ligand>
</feature>
<dbReference type="Gene3D" id="3.40.50.720">
    <property type="entry name" value="NAD(P)-binding Rossmann-like Domain"/>
    <property type="match status" value="1"/>
</dbReference>
<gene>
    <name evidence="7" type="primary">ldh</name>
    <name evidence="13" type="ORF">HMPREF1549_01731</name>
</gene>
<evidence type="ECO:0000256" key="9">
    <source>
        <dbReference type="PIRSR" id="PIRSR000102-3"/>
    </source>
</evidence>
<feature type="binding site" evidence="7 9">
    <location>
        <position position="70"/>
    </location>
    <ligand>
        <name>NAD(+)</name>
        <dbReference type="ChEBI" id="CHEBI:57540"/>
    </ligand>
</feature>
<keyword evidence="4 7" id="KW-0560">Oxidoreductase</keyword>
<proteinExistence type="inferred from homology"/>
<dbReference type="InterPro" id="IPR015955">
    <property type="entry name" value="Lactate_DH/Glyco_Ohase_4_C"/>
</dbReference>
<feature type="binding site" evidence="9">
    <location>
        <begin position="45"/>
        <end position="50"/>
    </location>
    <ligand>
        <name>NAD(+)</name>
        <dbReference type="ChEBI" id="CHEBI:57540"/>
    </ligand>
</feature>
<protein>
    <recommendedName>
        <fullName evidence="3 7">L-lactate dehydrogenase</fullName>
        <shortName evidence="7">L-LDH</shortName>
        <ecNumber evidence="3 7">1.1.1.27</ecNumber>
    </recommendedName>
</protein>
<dbReference type="UniPathway" id="UPA00554">
    <property type="reaction ID" value="UER00611"/>
</dbReference>
<dbReference type="GO" id="GO:0004459">
    <property type="term" value="F:L-lactate dehydrogenase (NAD+) activity"/>
    <property type="evidence" value="ECO:0007669"/>
    <property type="project" value="UniProtKB-UniRule"/>
</dbReference>
<evidence type="ECO:0000256" key="2">
    <source>
        <dbReference type="ARBA" id="ARBA00006054"/>
    </source>
</evidence>
<dbReference type="InterPro" id="IPR011304">
    <property type="entry name" value="L-lactate_DH"/>
</dbReference>
<dbReference type="Pfam" id="PF00056">
    <property type="entry name" value="Ldh_1_N"/>
    <property type="match status" value="1"/>
</dbReference>
<evidence type="ECO:0000313" key="13">
    <source>
        <dbReference type="EMBL" id="ERH18405.1"/>
    </source>
</evidence>
<feature type="domain" description="Lactate/malate dehydrogenase C-terminal" evidence="12">
    <location>
        <begin position="181"/>
        <end position="343"/>
    </location>
</feature>
<dbReference type="InterPro" id="IPR001557">
    <property type="entry name" value="L-lactate/malate_DH"/>
</dbReference>
<keyword evidence="7" id="KW-0963">Cytoplasm</keyword>
<keyword evidence="5 7" id="KW-0520">NAD</keyword>
<dbReference type="PATRIC" id="fig|1227262.3.peg.1423"/>
<comment type="subcellular location">
    <subcellularLocation>
        <location evidence="7">Cytoplasm</location>
    </subcellularLocation>
</comment>
<dbReference type="NCBIfam" id="TIGR01771">
    <property type="entry name" value="L-LDH-NAD"/>
    <property type="match status" value="1"/>
</dbReference>
<comment type="catalytic activity">
    <reaction evidence="6 7">
        <text>(S)-lactate + NAD(+) = pyruvate + NADH + H(+)</text>
        <dbReference type="Rhea" id="RHEA:23444"/>
        <dbReference type="ChEBI" id="CHEBI:15361"/>
        <dbReference type="ChEBI" id="CHEBI:15378"/>
        <dbReference type="ChEBI" id="CHEBI:16651"/>
        <dbReference type="ChEBI" id="CHEBI:57540"/>
        <dbReference type="ChEBI" id="CHEBI:57945"/>
        <dbReference type="EC" id="1.1.1.27"/>
    </reaction>
</comment>
<feature type="binding site" evidence="7">
    <location>
        <position position="189"/>
    </location>
    <ligand>
        <name>beta-D-fructose 1,6-bisphosphate</name>
        <dbReference type="ChEBI" id="CHEBI:32966"/>
        <note>allosteric activator</note>
    </ligand>
</feature>
<dbReference type="PRINTS" id="PR00086">
    <property type="entry name" value="LLDHDRGNASE"/>
</dbReference>
<keyword evidence="7" id="KW-0597">Phosphoprotein</keyword>
<feature type="binding site" evidence="7">
    <location>
        <position position="204"/>
    </location>
    <ligand>
        <name>beta-D-fructose 1,6-bisphosphate</name>
        <dbReference type="ChEBI" id="CHEBI:32966"/>
        <note>allosteric activator</note>
    </ligand>
</feature>
<dbReference type="GO" id="GO:0005737">
    <property type="term" value="C:cytoplasm"/>
    <property type="evidence" value="ECO:0007669"/>
    <property type="project" value="UniProtKB-SubCell"/>
</dbReference>
<accession>U1PQQ1</accession>
<evidence type="ECO:0000256" key="4">
    <source>
        <dbReference type="ARBA" id="ARBA00023002"/>
    </source>
</evidence>
<organism evidence="13 14">
    <name type="scientific">Actinomyces johnsonii F0510</name>
    <dbReference type="NCBI Taxonomy" id="1227262"/>
    <lineage>
        <taxon>Bacteria</taxon>
        <taxon>Bacillati</taxon>
        <taxon>Actinomycetota</taxon>
        <taxon>Actinomycetes</taxon>
        <taxon>Actinomycetales</taxon>
        <taxon>Actinomycetaceae</taxon>
        <taxon>Actinomyces</taxon>
    </lineage>
</organism>
<evidence type="ECO:0000256" key="3">
    <source>
        <dbReference type="ARBA" id="ARBA00012967"/>
    </source>
</evidence>
<evidence type="ECO:0000259" key="12">
    <source>
        <dbReference type="Pfam" id="PF02866"/>
    </source>
</evidence>
<feature type="active site" description="Proton acceptor" evidence="7 8">
    <location>
        <position position="211"/>
    </location>
</feature>
<evidence type="ECO:0000256" key="10">
    <source>
        <dbReference type="SAM" id="MobiDB-lite"/>
    </source>
</evidence>
<dbReference type="GO" id="GO:0006089">
    <property type="term" value="P:lactate metabolic process"/>
    <property type="evidence" value="ECO:0007669"/>
    <property type="project" value="TreeGrafter"/>
</dbReference>
<dbReference type="EMBL" id="AWSD01000176">
    <property type="protein sequence ID" value="ERH18405.1"/>
    <property type="molecule type" value="Genomic_DNA"/>
</dbReference>
<dbReference type="HAMAP" id="MF_00488">
    <property type="entry name" value="Lactate_dehydrog"/>
    <property type="match status" value="1"/>
</dbReference>
<evidence type="ECO:0000259" key="11">
    <source>
        <dbReference type="Pfam" id="PF00056"/>
    </source>
</evidence>
<feature type="binding site" evidence="7">
    <location>
        <position position="75"/>
    </location>
    <ligand>
        <name>NAD(+)</name>
        <dbReference type="ChEBI" id="CHEBI:57540"/>
    </ligand>
</feature>
<evidence type="ECO:0000256" key="8">
    <source>
        <dbReference type="PIRSR" id="PIRSR000102-1"/>
    </source>
</evidence>
<dbReference type="SUPFAM" id="SSF56327">
    <property type="entry name" value="LDH C-terminal domain-like"/>
    <property type="match status" value="1"/>
</dbReference>
<evidence type="ECO:0000256" key="7">
    <source>
        <dbReference type="HAMAP-Rule" id="MF_00488"/>
    </source>
</evidence>
<name>U1PQQ1_9ACTO</name>
<feature type="region of interest" description="Disordered" evidence="10">
    <location>
        <begin position="1"/>
        <end position="36"/>
    </location>
</feature>
<feature type="binding site" evidence="7">
    <location>
        <position position="124"/>
    </location>
    <ligand>
        <name>substrate</name>
    </ligand>
</feature>
<keyword evidence="7" id="KW-0021">Allosteric enzyme</keyword>
<dbReference type="PANTHER" id="PTHR43128">
    <property type="entry name" value="L-2-HYDROXYCARBOXYLATE DEHYDROGENASE (NAD(P)(+))"/>
    <property type="match status" value="1"/>
</dbReference>
<dbReference type="PIRSF" id="PIRSF000102">
    <property type="entry name" value="Lac_mal_DH"/>
    <property type="match status" value="1"/>
</dbReference>
<feature type="binding site" evidence="7">
    <location>
        <position position="179"/>
    </location>
    <ligand>
        <name>NAD(+)</name>
        <dbReference type="ChEBI" id="CHEBI:57540"/>
    </ligand>
</feature>
<evidence type="ECO:0000256" key="1">
    <source>
        <dbReference type="ARBA" id="ARBA00004843"/>
    </source>
</evidence>
<feature type="modified residue" description="Phosphotyrosine" evidence="7">
    <location>
        <position position="258"/>
    </location>
</feature>
<dbReference type="PROSITE" id="PS00064">
    <property type="entry name" value="L_LDH"/>
    <property type="match status" value="1"/>
</dbReference>
<feature type="binding site" evidence="7">
    <location>
        <position position="49"/>
    </location>
    <ligand>
        <name>NAD(+)</name>
        <dbReference type="ChEBI" id="CHEBI:57540"/>
    </ligand>
</feature>
<comment type="function">
    <text evidence="7">Catalyzes the conversion of lactate to pyruvate.</text>
</comment>
<dbReference type="InterPro" id="IPR001236">
    <property type="entry name" value="Lactate/malate_DH_N"/>
</dbReference>
<reference evidence="13 14" key="1">
    <citation type="submission" date="2013-06" db="EMBL/GenBank/DDBJ databases">
        <authorList>
            <person name="Weinstock G."/>
            <person name="Sodergren E."/>
            <person name="Lobos E.A."/>
            <person name="Fulton L."/>
            <person name="Fulton R."/>
            <person name="Courtney L."/>
            <person name="Fronick C."/>
            <person name="O'Laughlin M."/>
            <person name="Godfrey J."/>
            <person name="Wilson R.M."/>
            <person name="Miner T."/>
            <person name="Farmer C."/>
            <person name="Delehaunty K."/>
            <person name="Cordes M."/>
            <person name="Minx P."/>
            <person name="Tomlinson C."/>
            <person name="Chen J."/>
            <person name="Wollam A."/>
            <person name="Pepin K.H."/>
            <person name="Bhonagiri V."/>
            <person name="Zhang X."/>
            <person name="Warren W."/>
            <person name="Mitreva M."/>
            <person name="Mardis E.R."/>
            <person name="Wilson R.K."/>
        </authorList>
    </citation>
    <scope>NUCLEOTIDE SEQUENCE [LARGE SCALE GENOMIC DNA]</scope>
    <source>
        <strain evidence="13 14">F0510</strain>
    </source>
</reference>
<dbReference type="GO" id="GO:0006096">
    <property type="term" value="P:glycolytic process"/>
    <property type="evidence" value="ECO:0007669"/>
    <property type="project" value="UniProtKB-UniRule"/>
</dbReference>
<dbReference type="Gene3D" id="3.90.110.10">
    <property type="entry name" value="Lactate dehydrogenase/glycoside hydrolase, family 4, C-terminal"/>
    <property type="match status" value="1"/>
</dbReference>
<dbReference type="InterPro" id="IPR018177">
    <property type="entry name" value="L-lactate_DH_AS"/>
</dbReference>
<dbReference type="InterPro" id="IPR036291">
    <property type="entry name" value="NAD(P)-bd_dom_sf"/>
</dbReference>
<dbReference type="Pfam" id="PF02866">
    <property type="entry name" value="Ldh_1_C"/>
    <property type="match status" value="1"/>
</dbReference>
<feature type="domain" description="Lactate/malate dehydrogenase N-terminal" evidence="11">
    <location>
        <begin position="40"/>
        <end position="178"/>
    </location>
</feature>
<feature type="compositionally biased region" description="Polar residues" evidence="10">
    <location>
        <begin position="20"/>
        <end position="36"/>
    </location>
</feature>
<feature type="binding site" evidence="7">
    <location>
        <position position="118"/>
    </location>
    <ligand>
        <name>substrate</name>
    </ligand>
</feature>
<comment type="similarity">
    <text evidence="2 7">Belongs to the LDH/MDH superfamily. LDH family.</text>
</comment>
<dbReference type="Proteomes" id="UP000016498">
    <property type="component" value="Unassembled WGS sequence"/>
</dbReference>
<comment type="pathway">
    <text evidence="1 7">Fermentation; pyruvate fermentation to lactate; (S)-lactate from pyruvate: step 1/1.</text>
</comment>
<feature type="binding site" evidence="7">
    <location>
        <position position="267"/>
    </location>
    <ligand>
        <name>substrate</name>
    </ligand>
</feature>
<comment type="subunit">
    <text evidence="7">Homotetramer.</text>
</comment>
<dbReference type="AlphaFoldDB" id="U1PQQ1"/>
<dbReference type="InterPro" id="IPR022383">
    <property type="entry name" value="Lactate/malate_DH_C"/>
</dbReference>
<feature type="binding site" evidence="7">
    <location>
        <begin position="156"/>
        <end position="159"/>
    </location>
    <ligand>
        <name>substrate</name>
    </ligand>
</feature>
<evidence type="ECO:0000313" key="14">
    <source>
        <dbReference type="Proteomes" id="UP000016498"/>
    </source>
</evidence>
<dbReference type="HOGENOM" id="CLU_045401_1_1_11"/>
<evidence type="ECO:0000256" key="6">
    <source>
        <dbReference type="ARBA" id="ARBA00049258"/>
    </source>
</evidence>
<dbReference type="EC" id="1.1.1.27" evidence="3 7"/>
<comment type="caution">
    <text evidence="13">The sequence shown here is derived from an EMBL/GenBank/DDBJ whole genome shotgun (WGS) entry which is preliminary data.</text>
</comment>
<dbReference type="PANTHER" id="PTHR43128:SF16">
    <property type="entry name" value="L-LACTATE DEHYDROGENASE"/>
    <property type="match status" value="1"/>
</dbReference>
<dbReference type="SUPFAM" id="SSF51735">
    <property type="entry name" value="NAD(P)-binding Rossmann-fold domains"/>
    <property type="match status" value="1"/>
</dbReference>
<feature type="binding site" evidence="7 9">
    <location>
        <begin position="154"/>
        <end position="156"/>
    </location>
    <ligand>
        <name>NAD(+)</name>
        <dbReference type="ChEBI" id="CHEBI:57540"/>
    </ligand>
</feature>
<feature type="binding site" evidence="7">
    <location>
        <begin position="115"/>
        <end position="116"/>
    </location>
    <ligand>
        <name>NAD(+)</name>
        <dbReference type="ChEBI" id="CHEBI:57540"/>
    </ligand>
</feature>
<comment type="activity regulation">
    <text evidence="7">Allosterically activated by fructose 1,6-bisphosphate (FBP).</text>
</comment>
<evidence type="ECO:0000256" key="5">
    <source>
        <dbReference type="ARBA" id="ARBA00023027"/>
    </source>
</evidence>
<sequence>MLALLRSCPADPTEEKNVSDHITTTAEGSYPTNRSGRPSKVAVIGAGAVGSTLAYACVTKGVAREVVLQDIVKEKVEAEALDIAQGIQFTSAGSVSGSDDPEICRDADVIAITAGAKQKPGQSRLELAGATVGIMEKILPKLVEVAPNAIFVLVANPVDVVTYCAKKITGLPENQVFGSGTVLDTARMRYLISLETGTAVQNIHGYIAGEHGDSEVPLWSSTEIGGVPITQWGTTLDGGVFDEAKRERIAHDVVRSAYRIIEGKGATNYAVGLAVQRIIGAVLNDEQRVLTISPLLDNWHGISDVCMAVPTIVGREGAGRRLELPLTGNEKERLTASADHLREVARGLGY</sequence>
<comment type="caution">
    <text evidence="7">Lacks conserved residue(s) required for the propagation of feature annotation.</text>
</comment>